<dbReference type="RefSeq" id="WP_113033112.1">
    <property type="nucleotide sequence ID" value="NZ_QMFB01000014.1"/>
</dbReference>
<keyword evidence="2" id="KW-0732">Signal</keyword>
<evidence type="ECO:0000313" key="3">
    <source>
        <dbReference type="EMBL" id="RAV18905.1"/>
    </source>
</evidence>
<feature type="compositionally biased region" description="Polar residues" evidence="1">
    <location>
        <begin position="34"/>
        <end position="46"/>
    </location>
</feature>
<feature type="chain" id="PRO_5038511067" description="ABC transporter substrate-binding protein" evidence="2">
    <location>
        <begin position="24"/>
        <end position="635"/>
    </location>
</feature>
<dbReference type="SUPFAM" id="SSF53850">
    <property type="entry name" value="Periplasmic binding protein-like II"/>
    <property type="match status" value="1"/>
</dbReference>
<dbReference type="Proteomes" id="UP000250369">
    <property type="component" value="Unassembled WGS sequence"/>
</dbReference>
<gene>
    <name evidence="3" type="ORF">DQG23_22375</name>
</gene>
<accession>A0A329MG74</accession>
<protein>
    <recommendedName>
        <fullName evidence="5">ABC transporter substrate-binding protein</fullName>
    </recommendedName>
</protein>
<name>A0A329MG74_9BACL</name>
<proteinExistence type="predicted"/>
<evidence type="ECO:0000256" key="1">
    <source>
        <dbReference type="SAM" id="MobiDB-lite"/>
    </source>
</evidence>
<dbReference type="Gene3D" id="3.40.190.10">
    <property type="entry name" value="Periplasmic binding protein-like II"/>
    <property type="match status" value="2"/>
</dbReference>
<dbReference type="OrthoDB" id="2486012at2"/>
<comment type="caution">
    <text evidence="3">The sequence shown here is derived from an EMBL/GenBank/DDBJ whole genome shotgun (WGS) entry which is preliminary data.</text>
</comment>
<sequence length="635" mass="71512">MSRNLGKKAGQLALCIATVFAIAGCNGEEKKGEATSTGQPTPTEQTDTGKFEPKKDLELSYWYSHGSDIPAKPDPKENIPGDWLEKTSRVKIKEGFGNGGLDPNVKLGTMITGNMVPSFAISSNQTGFDKAIEGKLLWELTPEMMKKYAPNVWNSYPEFVWDSVKKDGKIYGIPYELLSSAYGEVTTKSADWKNFYSVSPQSVTWNSLSTAQGFIIRDDILKTLFPSALGYDEAVKLVQEKNASIAEKFILPIDTTEKFVKLFTDIKNLNLKENNKPVYAFGYPKGDNWTALTALGSEMMGYKSYNYMSMYNSTSKKLEFGLQTPIVKEAAKIQNQLIRDAVIDPESVVHTAEIFKEKVLNGQYAITSILSTGSVGLSNLVAINTELEKAGKKFKYVPLFTSVPNKPEYPAQYTVPVSGGTNSYVWLFKTIKEEDLPQVLNWLNILFSKEWEEIKYWGPQEAGLYETTADGKRKFKDPLLQKGAVEYDKSIDPKELKGFATTGHRPNRLVDEIRPYPTEWNYDFMNGTDFKKNLNYSFFTFPSTSPYSQNLKKMPEFSTWKTDFKSVADITTLMNARGVWEDSFKIALVAKSEGEFETKWQNALQTLNNSANINKILEEQMKIFAPMLQAVESRK</sequence>
<evidence type="ECO:0000313" key="4">
    <source>
        <dbReference type="Proteomes" id="UP000250369"/>
    </source>
</evidence>
<reference evidence="3 4" key="1">
    <citation type="journal article" date="2009" name="Int. J. Syst. Evol. Microbiol.">
        <title>Paenibacillus contaminans sp. nov., isolated from a contaminated laboratory plate.</title>
        <authorList>
            <person name="Chou J.H."/>
            <person name="Lee J.H."/>
            <person name="Lin M.C."/>
            <person name="Chang P.S."/>
            <person name="Arun A.B."/>
            <person name="Young C.C."/>
            <person name="Chen W.M."/>
        </authorList>
    </citation>
    <scope>NUCLEOTIDE SEQUENCE [LARGE SCALE GENOMIC DNA]</scope>
    <source>
        <strain evidence="3 4">CKOBP-6</strain>
    </source>
</reference>
<dbReference type="PROSITE" id="PS51257">
    <property type="entry name" value="PROKAR_LIPOPROTEIN"/>
    <property type="match status" value="1"/>
</dbReference>
<evidence type="ECO:0000256" key="2">
    <source>
        <dbReference type="SAM" id="SignalP"/>
    </source>
</evidence>
<organism evidence="3 4">
    <name type="scientific">Paenibacillus contaminans</name>
    <dbReference type="NCBI Taxonomy" id="450362"/>
    <lineage>
        <taxon>Bacteria</taxon>
        <taxon>Bacillati</taxon>
        <taxon>Bacillota</taxon>
        <taxon>Bacilli</taxon>
        <taxon>Bacillales</taxon>
        <taxon>Paenibacillaceae</taxon>
        <taxon>Paenibacillus</taxon>
    </lineage>
</organism>
<keyword evidence="4" id="KW-1185">Reference proteome</keyword>
<feature type="signal peptide" evidence="2">
    <location>
        <begin position="1"/>
        <end position="23"/>
    </location>
</feature>
<feature type="region of interest" description="Disordered" evidence="1">
    <location>
        <begin position="29"/>
        <end position="51"/>
    </location>
</feature>
<evidence type="ECO:0008006" key="5">
    <source>
        <dbReference type="Google" id="ProtNLM"/>
    </source>
</evidence>
<dbReference type="AlphaFoldDB" id="A0A329MG74"/>
<dbReference type="EMBL" id="QMFB01000014">
    <property type="protein sequence ID" value="RAV18905.1"/>
    <property type="molecule type" value="Genomic_DNA"/>
</dbReference>